<evidence type="ECO:0000256" key="5">
    <source>
        <dbReference type="ARBA" id="ARBA00022833"/>
    </source>
</evidence>
<dbReference type="GO" id="GO:0003677">
    <property type="term" value="F:DNA binding"/>
    <property type="evidence" value="ECO:0007669"/>
    <property type="project" value="UniProtKB-KW"/>
</dbReference>
<evidence type="ECO:0000259" key="12">
    <source>
        <dbReference type="PROSITE" id="PS50157"/>
    </source>
</evidence>
<dbReference type="SMART" id="SM00355">
    <property type="entry name" value="ZnF_C2H2"/>
    <property type="match status" value="7"/>
</dbReference>
<dbReference type="FunFam" id="3.30.160.60:FF:000112">
    <property type="entry name" value="Mds1 and evi1 complex locus protein"/>
    <property type="match status" value="1"/>
</dbReference>
<evidence type="ECO:0000313" key="14">
    <source>
        <dbReference type="Proteomes" id="UP001634394"/>
    </source>
</evidence>
<dbReference type="InterPro" id="IPR036236">
    <property type="entry name" value="Znf_C2H2_sf"/>
</dbReference>
<dbReference type="EMBL" id="JBJQND010000011">
    <property type="protein sequence ID" value="KAL3862615.1"/>
    <property type="molecule type" value="Genomic_DNA"/>
</dbReference>
<evidence type="ECO:0000313" key="13">
    <source>
        <dbReference type="EMBL" id="KAL3862615.1"/>
    </source>
</evidence>
<feature type="domain" description="C2H2-type" evidence="12">
    <location>
        <begin position="143"/>
        <end position="170"/>
    </location>
</feature>
<sequence length="804" mass="91373">MLLIKEDLGSDENVKPTSIQNGTMLDEETERTRSILSSKEKQDLNHSEVQYRHSSDHYFTDGNKTEDICLDDGSESGQMTDVERRLNVQTSSPEGNYADDSHSQQIGRSGDRRFACEHCDKLFTDPSNLQRHIRSQHVGARSHACSECGKTFATSSGLKQHQHIHSSIKPFQCEVCLKAYTQFSNLCRHKRMHAGCRQQIKCSDCGQAFSTITSLSKHKRFCEGALRNGLHVSLQGLSTKDQTMTPSQTASYSPAMYMGMYGTRPDYALFPSMVPNIPNFPFGNSLEALRCLPVEKVQPSVDISKIKRESDITFARSEMELRLNKLSDGNRSDGESDGGSHCDGINNSEEETECHSFRIKHILQKEDKFVTNRLIKPTAINPKISAPYSISHMRSDAPTYECPYDFSLKRDSSELRSHKHGTKSDKTVLSKGEQPLDLSKTKEELMSEDSRKTHVFGEEDVRLKNPMTSCSDATMPLFSKQQSLIEQELRLYEERRKFQRYLFETSQFPPYPRLPFSIPTFPYPLNPFTLSFPTREGSLPPFTSFMSNYHGTPHIAKMKDRYTCKFCGKIFPRSANLTRHLRTHTGEQPYKCKYCERSFSISSNLQRHVRNIHNKEKPFKCPLCDRCFGQQTNLDRHIKKHETDGPNVKDSPPYDEEDDSVMTESTPKYLNSTESSDEDMMEDDDHTPHSEEDEYITSEHHGYDEEENIIIRHQRNSKELAADPDNNLFDSDNAVLSQSDDEVEFGGGTVQGSGSEEDENGKVTSRRDGAFLQRQTSLESCSGSSVRMLADTTYFHASSHVLCS</sequence>
<protein>
    <recommendedName>
        <fullName evidence="12">C2H2-type domain-containing protein</fullName>
    </recommendedName>
</protein>
<feature type="region of interest" description="Disordered" evidence="11">
    <location>
        <begin position="413"/>
        <end position="451"/>
    </location>
</feature>
<feature type="domain" description="C2H2-type" evidence="12">
    <location>
        <begin position="590"/>
        <end position="618"/>
    </location>
</feature>
<evidence type="ECO:0000256" key="3">
    <source>
        <dbReference type="ARBA" id="ARBA00022737"/>
    </source>
</evidence>
<keyword evidence="9" id="KW-0539">Nucleus</keyword>
<evidence type="ECO:0000256" key="11">
    <source>
        <dbReference type="SAM" id="MobiDB-lite"/>
    </source>
</evidence>
<feature type="domain" description="C2H2-type" evidence="12">
    <location>
        <begin position="562"/>
        <end position="589"/>
    </location>
</feature>
<feature type="region of interest" description="Disordered" evidence="11">
    <location>
        <begin position="638"/>
        <end position="704"/>
    </location>
</feature>
<dbReference type="AlphaFoldDB" id="A0ABD3VQC7"/>
<dbReference type="InterPro" id="IPR013087">
    <property type="entry name" value="Znf_C2H2_type"/>
</dbReference>
<reference evidence="13 14" key="1">
    <citation type="submission" date="2024-11" db="EMBL/GenBank/DDBJ databases">
        <title>Chromosome-level genome assembly of the freshwater bivalve Anodonta woodiana.</title>
        <authorList>
            <person name="Chen X."/>
        </authorList>
    </citation>
    <scope>NUCLEOTIDE SEQUENCE [LARGE SCALE GENOMIC DNA]</scope>
    <source>
        <strain evidence="13">MN2024</strain>
        <tissue evidence="13">Gills</tissue>
    </source>
</reference>
<evidence type="ECO:0000256" key="8">
    <source>
        <dbReference type="ARBA" id="ARBA00023163"/>
    </source>
</evidence>
<feature type="compositionally biased region" description="Polar residues" evidence="11">
    <location>
        <begin position="662"/>
        <end position="673"/>
    </location>
</feature>
<feature type="domain" description="C2H2-type" evidence="12">
    <location>
        <begin position="619"/>
        <end position="646"/>
    </location>
</feature>
<feature type="domain" description="C2H2-type" evidence="12">
    <location>
        <begin position="200"/>
        <end position="236"/>
    </location>
</feature>
<dbReference type="PANTHER" id="PTHR47772">
    <property type="entry name" value="ZINC FINGER PROTEIN 200"/>
    <property type="match status" value="1"/>
</dbReference>
<evidence type="ECO:0000256" key="7">
    <source>
        <dbReference type="ARBA" id="ARBA00023125"/>
    </source>
</evidence>
<evidence type="ECO:0000256" key="2">
    <source>
        <dbReference type="ARBA" id="ARBA00022723"/>
    </source>
</evidence>
<comment type="subcellular location">
    <subcellularLocation>
        <location evidence="1">Nucleus</location>
    </subcellularLocation>
</comment>
<dbReference type="Gene3D" id="3.30.160.60">
    <property type="entry name" value="Classic Zinc Finger"/>
    <property type="match status" value="6"/>
</dbReference>
<accession>A0ABD3VQC7</accession>
<comment type="caution">
    <text evidence="13">The sequence shown here is derived from an EMBL/GenBank/DDBJ whole genome shotgun (WGS) entry which is preliminary data.</text>
</comment>
<dbReference type="InterPro" id="IPR050636">
    <property type="entry name" value="C2H2-ZF_domain-containing"/>
</dbReference>
<dbReference type="GO" id="GO:0006355">
    <property type="term" value="P:regulation of DNA-templated transcription"/>
    <property type="evidence" value="ECO:0007669"/>
    <property type="project" value="UniProtKB-ARBA"/>
</dbReference>
<dbReference type="FunFam" id="3.30.160.60:FF:000100">
    <property type="entry name" value="Zinc finger 45-like"/>
    <property type="match status" value="1"/>
</dbReference>
<feature type="compositionally biased region" description="Basic and acidic residues" evidence="11">
    <location>
        <begin position="439"/>
        <end position="451"/>
    </location>
</feature>
<feature type="region of interest" description="Disordered" evidence="11">
    <location>
        <begin position="325"/>
        <end position="347"/>
    </location>
</feature>
<keyword evidence="8" id="KW-0804">Transcription</keyword>
<dbReference type="PROSITE" id="PS50157">
    <property type="entry name" value="ZINC_FINGER_C2H2_2"/>
    <property type="match status" value="7"/>
</dbReference>
<feature type="compositionally biased region" description="Basic and acidic residues" evidence="11">
    <location>
        <begin position="30"/>
        <end position="58"/>
    </location>
</feature>
<proteinExistence type="predicted"/>
<keyword evidence="6" id="KW-0805">Transcription regulation</keyword>
<feature type="compositionally biased region" description="Basic and acidic residues" evidence="11">
    <location>
        <begin position="413"/>
        <end position="428"/>
    </location>
</feature>
<dbReference type="PANTHER" id="PTHR47772:SF13">
    <property type="entry name" value="GASTRULA ZINC FINGER PROTEIN XLCGF49.1-LIKE-RELATED"/>
    <property type="match status" value="1"/>
</dbReference>
<keyword evidence="3" id="KW-0677">Repeat</keyword>
<feature type="compositionally biased region" description="Basic and acidic residues" evidence="11">
    <location>
        <begin position="325"/>
        <end position="340"/>
    </location>
</feature>
<dbReference type="Pfam" id="PF00096">
    <property type="entry name" value="zf-C2H2"/>
    <property type="match status" value="7"/>
</dbReference>
<feature type="region of interest" description="Disordered" evidence="11">
    <location>
        <begin position="743"/>
        <end position="770"/>
    </location>
</feature>
<dbReference type="FunFam" id="3.30.160.60:FF:000159">
    <property type="entry name" value="Mds1 and evi1 complex locus protein"/>
    <property type="match status" value="1"/>
</dbReference>
<dbReference type="GO" id="GO:0005634">
    <property type="term" value="C:nucleus"/>
    <property type="evidence" value="ECO:0007669"/>
    <property type="project" value="UniProtKB-SubCell"/>
</dbReference>
<keyword evidence="4 10" id="KW-0863">Zinc-finger</keyword>
<dbReference type="Proteomes" id="UP001634394">
    <property type="component" value="Unassembled WGS sequence"/>
</dbReference>
<feature type="region of interest" description="Disordered" evidence="11">
    <location>
        <begin position="1"/>
        <end position="58"/>
    </location>
</feature>
<dbReference type="FunFam" id="3.30.160.60:FF:000929">
    <property type="entry name" value="Uncharacterized protein, isoform B"/>
    <property type="match status" value="1"/>
</dbReference>
<dbReference type="FunFam" id="3.30.160.60:FF:000150">
    <property type="entry name" value="Mds1 and evi1 complex locus protein"/>
    <property type="match status" value="1"/>
</dbReference>
<dbReference type="PROSITE" id="PS00028">
    <property type="entry name" value="ZINC_FINGER_C2H2_1"/>
    <property type="match status" value="6"/>
</dbReference>
<feature type="compositionally biased region" description="Acidic residues" evidence="11">
    <location>
        <begin position="675"/>
        <end position="696"/>
    </location>
</feature>
<keyword evidence="2" id="KW-0479">Metal-binding</keyword>
<keyword evidence="7" id="KW-0238">DNA-binding</keyword>
<dbReference type="SUPFAM" id="SSF57667">
    <property type="entry name" value="beta-beta-alpha zinc fingers"/>
    <property type="match status" value="4"/>
</dbReference>
<name>A0ABD3VQC7_SINWO</name>
<evidence type="ECO:0000256" key="9">
    <source>
        <dbReference type="ARBA" id="ARBA00023242"/>
    </source>
</evidence>
<feature type="domain" description="C2H2-type" evidence="12">
    <location>
        <begin position="114"/>
        <end position="142"/>
    </location>
</feature>
<organism evidence="13 14">
    <name type="scientific">Sinanodonta woodiana</name>
    <name type="common">Chinese pond mussel</name>
    <name type="synonym">Anodonta woodiana</name>
    <dbReference type="NCBI Taxonomy" id="1069815"/>
    <lineage>
        <taxon>Eukaryota</taxon>
        <taxon>Metazoa</taxon>
        <taxon>Spiralia</taxon>
        <taxon>Lophotrochozoa</taxon>
        <taxon>Mollusca</taxon>
        <taxon>Bivalvia</taxon>
        <taxon>Autobranchia</taxon>
        <taxon>Heteroconchia</taxon>
        <taxon>Palaeoheterodonta</taxon>
        <taxon>Unionida</taxon>
        <taxon>Unionoidea</taxon>
        <taxon>Unionidae</taxon>
        <taxon>Unioninae</taxon>
        <taxon>Sinanodonta</taxon>
    </lineage>
</organism>
<evidence type="ECO:0000256" key="4">
    <source>
        <dbReference type="ARBA" id="ARBA00022771"/>
    </source>
</evidence>
<gene>
    <name evidence="13" type="ORF">ACJMK2_008571</name>
</gene>
<feature type="domain" description="C2H2-type" evidence="12">
    <location>
        <begin position="171"/>
        <end position="198"/>
    </location>
</feature>
<feature type="compositionally biased region" description="Basic and acidic residues" evidence="11">
    <location>
        <begin position="1"/>
        <end position="14"/>
    </location>
</feature>
<keyword evidence="5" id="KW-0862">Zinc</keyword>
<evidence type="ECO:0000256" key="10">
    <source>
        <dbReference type="PROSITE-ProRule" id="PRU00042"/>
    </source>
</evidence>
<keyword evidence="14" id="KW-1185">Reference proteome</keyword>
<evidence type="ECO:0000256" key="6">
    <source>
        <dbReference type="ARBA" id="ARBA00023015"/>
    </source>
</evidence>
<evidence type="ECO:0000256" key="1">
    <source>
        <dbReference type="ARBA" id="ARBA00004123"/>
    </source>
</evidence>
<dbReference type="FunFam" id="3.30.160.60:FF:000126">
    <property type="entry name" value="Mds1 and evi1 complex locus protein"/>
    <property type="match status" value="1"/>
</dbReference>
<dbReference type="GO" id="GO:0008270">
    <property type="term" value="F:zinc ion binding"/>
    <property type="evidence" value="ECO:0007669"/>
    <property type="project" value="UniProtKB-KW"/>
</dbReference>